<keyword evidence="1" id="KW-0472">Membrane</keyword>
<accession>A0A841ET71</accession>
<reference evidence="2 3" key="1">
    <citation type="submission" date="2020-08" db="EMBL/GenBank/DDBJ databases">
        <title>Functional genomics of gut bacteria from endangered species of beetles.</title>
        <authorList>
            <person name="Carlos-Shanley C."/>
        </authorList>
    </citation>
    <scope>NUCLEOTIDE SEQUENCE [LARGE SCALE GENOMIC DNA]</scope>
    <source>
        <strain evidence="2 3">S00070</strain>
    </source>
</reference>
<protein>
    <submittedName>
        <fullName evidence="2">Putative RNA-binding Zn-ribbon protein involved in translation (DUF1610 family)</fullName>
    </submittedName>
</protein>
<keyword evidence="3" id="KW-1185">Reference proteome</keyword>
<dbReference type="Proteomes" id="UP000524404">
    <property type="component" value="Unassembled WGS sequence"/>
</dbReference>
<sequence>MTNLLSNPLVLSVLAIVALQVFYLLFYSLRKTNVNKCPSCGNLHCDRVKRPFQIKLFLSYFSDLKYYKCPSCNANFFIVQTKDNSVDKNSKFLKV</sequence>
<proteinExistence type="predicted"/>
<feature type="transmembrane region" description="Helical" evidence="1">
    <location>
        <begin position="6"/>
        <end position="26"/>
    </location>
</feature>
<evidence type="ECO:0000313" key="3">
    <source>
        <dbReference type="Proteomes" id="UP000524404"/>
    </source>
</evidence>
<organism evidence="2 3">
    <name type="scientific">Arcicella rosea</name>
    <dbReference type="NCBI Taxonomy" id="502909"/>
    <lineage>
        <taxon>Bacteria</taxon>
        <taxon>Pseudomonadati</taxon>
        <taxon>Bacteroidota</taxon>
        <taxon>Cytophagia</taxon>
        <taxon>Cytophagales</taxon>
        <taxon>Flectobacillaceae</taxon>
        <taxon>Arcicella</taxon>
    </lineage>
</organism>
<dbReference type="AlphaFoldDB" id="A0A841ET71"/>
<evidence type="ECO:0000256" key="1">
    <source>
        <dbReference type="SAM" id="Phobius"/>
    </source>
</evidence>
<gene>
    <name evidence="2" type="ORF">HNP25_004228</name>
</gene>
<dbReference type="EMBL" id="JACHKT010000049">
    <property type="protein sequence ID" value="MBB6005554.1"/>
    <property type="molecule type" value="Genomic_DNA"/>
</dbReference>
<keyword evidence="1" id="KW-0812">Transmembrane</keyword>
<keyword evidence="1" id="KW-1133">Transmembrane helix</keyword>
<comment type="caution">
    <text evidence="2">The sequence shown here is derived from an EMBL/GenBank/DDBJ whole genome shotgun (WGS) entry which is preliminary data.</text>
</comment>
<name>A0A841ET71_9BACT</name>
<evidence type="ECO:0000313" key="2">
    <source>
        <dbReference type="EMBL" id="MBB6005554.1"/>
    </source>
</evidence>